<protein>
    <submittedName>
        <fullName evidence="1 3">Uncharacterized protein</fullName>
    </submittedName>
</protein>
<evidence type="ECO:0000313" key="2">
    <source>
        <dbReference type="Proteomes" id="UP000035682"/>
    </source>
</evidence>
<organism evidence="1">
    <name type="scientific">Strongyloides ratti</name>
    <name type="common">Parasitic roundworm</name>
    <dbReference type="NCBI Taxonomy" id="34506"/>
    <lineage>
        <taxon>Eukaryota</taxon>
        <taxon>Metazoa</taxon>
        <taxon>Ecdysozoa</taxon>
        <taxon>Nematoda</taxon>
        <taxon>Chromadorea</taxon>
        <taxon>Rhabditida</taxon>
        <taxon>Tylenchina</taxon>
        <taxon>Panagrolaimomorpha</taxon>
        <taxon>Strongyloidoidea</taxon>
        <taxon>Strongyloididae</taxon>
        <taxon>Strongyloides</taxon>
    </lineage>
</organism>
<evidence type="ECO:0000313" key="3">
    <source>
        <dbReference type="WBParaSite" id="SRAE_1000265600.1"/>
    </source>
</evidence>
<dbReference type="RefSeq" id="XP_024503603.1">
    <property type="nucleotide sequence ID" value="XM_024649758.1"/>
</dbReference>
<dbReference type="WBParaSite" id="SRAE_1000265600.1">
    <property type="protein sequence ID" value="SRAE_1000265600.1"/>
    <property type="gene ID" value="WBGene00259272"/>
</dbReference>
<proteinExistence type="predicted"/>
<dbReference type="EMBL" id="LN609528">
    <property type="protein sequence ID" value="CEF64402.1"/>
    <property type="molecule type" value="Genomic_DNA"/>
</dbReference>
<evidence type="ECO:0000313" key="1">
    <source>
        <dbReference type="EMBL" id="CEF64402.1"/>
    </source>
</evidence>
<accession>A0A090L3V2</accession>
<evidence type="ECO:0000313" key="4">
    <source>
        <dbReference type="WormBase" id="SRAE_1000265600"/>
    </source>
</evidence>
<sequence length="149" mass="16956">MRYRSKFKLSKDIVMRDQATKFVKIVREINGQEKKCEVAIAKGYCPKKSCIECNEKDDIDEEVAKTILIYIPKGVSLDESTERKLNLLAMSEDMRNYNCFTNVNTCKEKCLDETTNNSLTSIQSTILPSKTKSQNSILPSSKKSDSIKI</sequence>
<dbReference type="WormBase" id="SRAE_1000265600">
    <property type="protein sequence ID" value="SRP07232"/>
    <property type="gene ID" value="WBGene00259272"/>
</dbReference>
<reference evidence="3" key="2">
    <citation type="submission" date="2020-12" db="UniProtKB">
        <authorList>
            <consortium name="WormBaseParasite"/>
        </authorList>
    </citation>
    <scope>IDENTIFICATION</scope>
</reference>
<keyword evidence="2" id="KW-1185">Reference proteome</keyword>
<dbReference type="AlphaFoldDB" id="A0A090L3V2"/>
<dbReference type="Proteomes" id="UP000035682">
    <property type="component" value="Unplaced"/>
</dbReference>
<gene>
    <name evidence="1 3 4" type="ORF">SRAE_1000265600</name>
</gene>
<reference evidence="1 2" key="1">
    <citation type="submission" date="2014-09" db="EMBL/GenBank/DDBJ databases">
        <authorList>
            <person name="Martin A.A."/>
        </authorList>
    </citation>
    <scope>NUCLEOTIDE SEQUENCE</scope>
    <source>
        <strain evidence="2">ED321</strain>
        <strain evidence="1">ED321 Heterogonic</strain>
    </source>
</reference>
<dbReference type="GeneID" id="36376767"/>
<name>A0A090L3V2_STRRB</name>
<dbReference type="CTD" id="36376767"/>